<organism evidence="5 6">
    <name type="scientific">Caerostris darwini</name>
    <dbReference type="NCBI Taxonomy" id="1538125"/>
    <lineage>
        <taxon>Eukaryota</taxon>
        <taxon>Metazoa</taxon>
        <taxon>Ecdysozoa</taxon>
        <taxon>Arthropoda</taxon>
        <taxon>Chelicerata</taxon>
        <taxon>Arachnida</taxon>
        <taxon>Araneae</taxon>
        <taxon>Araneomorphae</taxon>
        <taxon>Entelegynae</taxon>
        <taxon>Araneoidea</taxon>
        <taxon>Araneidae</taxon>
        <taxon>Caerostris</taxon>
    </lineage>
</organism>
<dbReference type="AlphaFoldDB" id="A0AAV4MRP2"/>
<dbReference type="SUPFAM" id="SSF50156">
    <property type="entry name" value="PDZ domain-like"/>
    <property type="match status" value="2"/>
</dbReference>
<dbReference type="InterPro" id="IPR036034">
    <property type="entry name" value="PDZ_sf"/>
</dbReference>
<dbReference type="Gene3D" id="2.30.42.10">
    <property type="match status" value="2"/>
</dbReference>
<evidence type="ECO:0000256" key="2">
    <source>
        <dbReference type="ARBA" id="ARBA00023136"/>
    </source>
</evidence>
<dbReference type="InterPro" id="IPR001478">
    <property type="entry name" value="PDZ"/>
</dbReference>
<accession>A0AAV4MRP2</accession>
<dbReference type="GO" id="GO:0097120">
    <property type="term" value="P:receptor localization to synapse"/>
    <property type="evidence" value="ECO:0007669"/>
    <property type="project" value="TreeGrafter"/>
</dbReference>
<sequence length="414" mass="44443">MHFFQNLALPSQQSETFMAPSAVQKGNFQWDDFELSPVKTIRIHKGTNVFGMSVNIVESVGVVVTSVTPGSACALDGRLRGGDTLVSVNGRSLLDAEPRVVGEVLRSVDKSTTDVVIQYIPEDSSETTNSAAFPNLQRPPAKSDEEEDEYFDVSETELPPPPPPSYPPTLVSRVLEIEKPPSEPAAPPPPVVSKLSPIQLPGSRTSAAASPHSKPLDVGSMVSKVKPTVPFKPLRTSLSPKDAFPARAKSKSVTTIESVLGETSVSRQWGSERTLELNRDPVKGLGISIISGKLDVMRGGIFIKNVLPDSPAGWNGTLKRGDRILEVSGVDVRSASHAKAVDVIKNAPNPVQFIIQSLVPLPKKVEKEEPAPSSHPSPSVEEVSPDDPLPSVDAPPPPPPKVSERFLPTRAFKR</sequence>
<dbReference type="InterPro" id="IPR050614">
    <property type="entry name" value="Synaptic_Scaffolding_LAP-MAGUK"/>
</dbReference>
<evidence type="ECO:0000256" key="1">
    <source>
        <dbReference type="ARBA" id="ARBA00004370"/>
    </source>
</evidence>
<dbReference type="GO" id="GO:0098609">
    <property type="term" value="P:cell-cell adhesion"/>
    <property type="evidence" value="ECO:0007669"/>
    <property type="project" value="TreeGrafter"/>
</dbReference>
<dbReference type="CDD" id="cd06671">
    <property type="entry name" value="PDZ7_MUPP1-PD6_PATJ-like"/>
    <property type="match status" value="1"/>
</dbReference>
<name>A0AAV4MRP2_9ARAC</name>
<evidence type="ECO:0000256" key="3">
    <source>
        <dbReference type="SAM" id="MobiDB-lite"/>
    </source>
</evidence>
<dbReference type="GO" id="GO:0045197">
    <property type="term" value="P:establishment or maintenance of epithelial cell apical/basal polarity"/>
    <property type="evidence" value="ECO:0007669"/>
    <property type="project" value="TreeGrafter"/>
</dbReference>
<keyword evidence="2" id="KW-0472">Membrane</keyword>
<dbReference type="PANTHER" id="PTHR23119">
    <property type="entry name" value="DISCS LARGE"/>
    <property type="match status" value="1"/>
</dbReference>
<evidence type="ECO:0000259" key="4">
    <source>
        <dbReference type="PROSITE" id="PS50106"/>
    </source>
</evidence>
<gene>
    <name evidence="5" type="primary">MPDZ</name>
    <name evidence="5" type="ORF">CDAR_220611</name>
</gene>
<evidence type="ECO:0000313" key="6">
    <source>
        <dbReference type="Proteomes" id="UP001054837"/>
    </source>
</evidence>
<dbReference type="Pfam" id="PF00595">
    <property type="entry name" value="PDZ"/>
    <property type="match status" value="2"/>
</dbReference>
<dbReference type="EMBL" id="BPLQ01000791">
    <property type="protein sequence ID" value="GIX75008.1"/>
    <property type="molecule type" value="Genomic_DNA"/>
</dbReference>
<dbReference type="GO" id="GO:0016323">
    <property type="term" value="C:basolateral plasma membrane"/>
    <property type="evidence" value="ECO:0007669"/>
    <property type="project" value="TreeGrafter"/>
</dbReference>
<comment type="caution">
    <text evidence="5">The sequence shown here is derived from an EMBL/GenBank/DDBJ whole genome shotgun (WGS) entry which is preliminary data.</text>
</comment>
<evidence type="ECO:0000313" key="5">
    <source>
        <dbReference type="EMBL" id="GIX75008.1"/>
    </source>
</evidence>
<feature type="compositionally biased region" description="Pro residues" evidence="3">
    <location>
        <begin position="158"/>
        <end position="167"/>
    </location>
</feature>
<dbReference type="GO" id="GO:0043113">
    <property type="term" value="P:receptor clustering"/>
    <property type="evidence" value="ECO:0007669"/>
    <property type="project" value="TreeGrafter"/>
</dbReference>
<dbReference type="SMART" id="SM00228">
    <property type="entry name" value="PDZ"/>
    <property type="match status" value="2"/>
</dbReference>
<dbReference type="GO" id="GO:0030054">
    <property type="term" value="C:cell junction"/>
    <property type="evidence" value="ECO:0007669"/>
    <property type="project" value="TreeGrafter"/>
</dbReference>
<dbReference type="Proteomes" id="UP001054837">
    <property type="component" value="Unassembled WGS sequence"/>
</dbReference>
<feature type="region of interest" description="Disordered" evidence="3">
    <location>
        <begin position="364"/>
        <end position="414"/>
    </location>
</feature>
<keyword evidence="6" id="KW-1185">Reference proteome</keyword>
<reference evidence="5 6" key="1">
    <citation type="submission" date="2021-06" db="EMBL/GenBank/DDBJ databases">
        <title>Caerostris darwini draft genome.</title>
        <authorList>
            <person name="Kono N."/>
            <person name="Arakawa K."/>
        </authorList>
    </citation>
    <scope>NUCLEOTIDE SEQUENCE [LARGE SCALE GENOMIC DNA]</scope>
</reference>
<feature type="domain" description="PDZ" evidence="4">
    <location>
        <begin position="40"/>
        <end position="123"/>
    </location>
</feature>
<comment type="subcellular location">
    <subcellularLocation>
        <location evidence="1">Membrane</location>
    </subcellularLocation>
</comment>
<feature type="compositionally biased region" description="Low complexity" evidence="3">
    <location>
        <begin position="371"/>
        <end position="382"/>
    </location>
</feature>
<feature type="compositionally biased region" description="Acidic residues" evidence="3">
    <location>
        <begin position="144"/>
        <end position="155"/>
    </location>
</feature>
<protein>
    <submittedName>
        <fullName evidence="5">Multiple PDZ domain protein</fullName>
    </submittedName>
</protein>
<feature type="region of interest" description="Disordered" evidence="3">
    <location>
        <begin position="121"/>
        <end position="220"/>
    </location>
</feature>
<proteinExistence type="predicted"/>
<dbReference type="GO" id="GO:0019901">
    <property type="term" value="F:protein kinase binding"/>
    <property type="evidence" value="ECO:0007669"/>
    <property type="project" value="TreeGrafter"/>
</dbReference>
<feature type="compositionally biased region" description="Pro residues" evidence="3">
    <location>
        <begin position="182"/>
        <end position="191"/>
    </location>
</feature>
<dbReference type="PANTHER" id="PTHR23119:SF51">
    <property type="entry name" value="DISKS LARGE 1 TUMOR SUPPRESSOR PROTEIN"/>
    <property type="match status" value="1"/>
</dbReference>
<dbReference type="PROSITE" id="PS50106">
    <property type="entry name" value="PDZ"/>
    <property type="match status" value="2"/>
</dbReference>
<feature type="domain" description="PDZ" evidence="4">
    <location>
        <begin position="274"/>
        <end position="359"/>
    </location>
</feature>